<evidence type="ECO:0000313" key="1">
    <source>
        <dbReference type="EMBL" id="KAB2338910.1"/>
    </source>
</evidence>
<dbReference type="EMBL" id="WBOS01000001">
    <property type="protein sequence ID" value="KAB2338910.1"/>
    <property type="molecule type" value="Genomic_DNA"/>
</dbReference>
<dbReference type="Proteomes" id="UP000481030">
    <property type="component" value="Unassembled WGS sequence"/>
</dbReference>
<accession>A0A6L3VBF1</accession>
<keyword evidence="1" id="KW-0378">Hydrolase</keyword>
<keyword evidence="2" id="KW-1185">Reference proteome</keyword>
<name>A0A6L3VBF1_9BACI</name>
<proteinExistence type="predicted"/>
<dbReference type="RefSeq" id="WP_151533656.1">
    <property type="nucleotide sequence ID" value="NZ_WBOS01000001.1"/>
</dbReference>
<reference evidence="1 2" key="1">
    <citation type="journal article" date="2016" name="Antonie Van Leeuwenhoek">
        <title>Bacillus depressus sp. nov., isolated from soil of a sunflower field.</title>
        <authorList>
            <person name="Wei X."/>
            <person name="Xin D."/>
            <person name="Xin Y."/>
            <person name="Zhang H."/>
            <person name="Wang T."/>
            <person name="Zhang J."/>
        </authorList>
    </citation>
    <scope>NUCLEOTIDE SEQUENCE [LARGE SCALE GENOMIC DNA]</scope>
    <source>
        <strain evidence="1 2">BZ1</strain>
    </source>
</reference>
<dbReference type="AlphaFoldDB" id="A0A6L3VBF1"/>
<dbReference type="GO" id="GO:0016787">
    <property type="term" value="F:hydrolase activity"/>
    <property type="evidence" value="ECO:0007669"/>
    <property type="project" value="UniProtKB-KW"/>
</dbReference>
<sequence>MSENKKTYYIKVETGEITQSTTDSAWDFKIEATDEEITSLREYFDHNYSNEWKSFVRAHIPFMEYHNDKDNDAYDKTIKKVYGMIYELGDEEARSHIESMGILDGDENQNF</sequence>
<dbReference type="OrthoDB" id="2706506at2"/>
<protein>
    <submittedName>
        <fullName evidence="1">Hydrolase</fullName>
    </submittedName>
</protein>
<organism evidence="1 2">
    <name type="scientific">Cytobacillus depressus</name>
    <dbReference type="NCBI Taxonomy" id="1602942"/>
    <lineage>
        <taxon>Bacteria</taxon>
        <taxon>Bacillati</taxon>
        <taxon>Bacillota</taxon>
        <taxon>Bacilli</taxon>
        <taxon>Bacillales</taxon>
        <taxon>Bacillaceae</taxon>
        <taxon>Cytobacillus</taxon>
    </lineage>
</organism>
<comment type="caution">
    <text evidence="1">The sequence shown here is derived from an EMBL/GenBank/DDBJ whole genome shotgun (WGS) entry which is preliminary data.</text>
</comment>
<gene>
    <name evidence="1" type="ORF">F7731_05035</name>
</gene>
<evidence type="ECO:0000313" key="2">
    <source>
        <dbReference type="Proteomes" id="UP000481030"/>
    </source>
</evidence>